<dbReference type="EMBL" id="CP035281">
    <property type="protein sequence ID" value="QAT43563.1"/>
    <property type="molecule type" value="Genomic_DNA"/>
</dbReference>
<dbReference type="PROSITE" id="PS50937">
    <property type="entry name" value="HTH_MERR_2"/>
    <property type="match status" value="1"/>
</dbReference>
<dbReference type="InterPro" id="IPR047057">
    <property type="entry name" value="MerR_fam"/>
</dbReference>
<evidence type="ECO:0000256" key="1">
    <source>
        <dbReference type="ARBA" id="ARBA00022491"/>
    </source>
</evidence>
<evidence type="ECO:0000259" key="6">
    <source>
        <dbReference type="PROSITE" id="PS50937"/>
    </source>
</evidence>
<dbReference type="PANTHER" id="PTHR30204">
    <property type="entry name" value="REDOX-CYCLING DRUG-SENSING TRANSCRIPTIONAL ACTIVATOR SOXR"/>
    <property type="match status" value="1"/>
</dbReference>
<dbReference type="Pfam" id="PF13411">
    <property type="entry name" value="MerR_1"/>
    <property type="match status" value="1"/>
</dbReference>
<accession>A0A410PX92</accession>
<dbReference type="OrthoDB" id="9811174at2"/>
<keyword evidence="5" id="KW-0175">Coiled coil</keyword>
<dbReference type="GO" id="GO:0003700">
    <property type="term" value="F:DNA-binding transcription factor activity"/>
    <property type="evidence" value="ECO:0007669"/>
    <property type="project" value="InterPro"/>
</dbReference>
<dbReference type="PANTHER" id="PTHR30204:SF69">
    <property type="entry name" value="MERR-FAMILY TRANSCRIPTIONAL REGULATOR"/>
    <property type="match status" value="1"/>
</dbReference>
<keyword evidence="1" id="KW-0678">Repressor</keyword>
<keyword evidence="4" id="KW-0804">Transcription</keyword>
<dbReference type="AlphaFoldDB" id="A0A410PX92"/>
<dbReference type="CDD" id="cd01109">
    <property type="entry name" value="HTH_YyaN"/>
    <property type="match status" value="1"/>
</dbReference>
<protein>
    <submittedName>
        <fullName evidence="7">MerR family transcriptional regulator</fullName>
    </submittedName>
</protein>
<dbReference type="KEGG" id="amij:EQM06_10215"/>
<reference evidence="7 8" key="1">
    <citation type="submission" date="2019-01" db="EMBL/GenBank/DDBJ databases">
        <title>Draft genomes of a novel of Aminipila strains.</title>
        <authorList>
            <person name="Ma S."/>
        </authorList>
    </citation>
    <scope>NUCLEOTIDE SEQUENCE [LARGE SCALE GENOMIC DNA]</scope>
    <source>
        <strain evidence="8">JN-39</strain>
    </source>
</reference>
<keyword evidence="8" id="KW-1185">Reference proteome</keyword>
<evidence type="ECO:0000256" key="5">
    <source>
        <dbReference type="SAM" id="Coils"/>
    </source>
</evidence>
<dbReference type="SUPFAM" id="SSF46955">
    <property type="entry name" value="Putative DNA-binding domain"/>
    <property type="match status" value="1"/>
</dbReference>
<evidence type="ECO:0000313" key="7">
    <source>
        <dbReference type="EMBL" id="QAT43563.1"/>
    </source>
</evidence>
<dbReference type="InterPro" id="IPR000551">
    <property type="entry name" value="MerR-type_HTH_dom"/>
</dbReference>
<feature type="domain" description="HTH merR-type" evidence="6">
    <location>
        <begin position="1"/>
        <end position="71"/>
    </location>
</feature>
<sequence>MSYTIKQVSEMIGLSIPTLRYYDKEGLLPNLQRRESGYRVFTDDDLETIRVIECFKQSGLQIKEMKHFMQLVQQGDSTLQECHDIYQNQVKRLEEKIAVLQEALDVSKIKLSYYEEALAAGTETEILKQYREKWSGKASCVGDK</sequence>
<evidence type="ECO:0000256" key="2">
    <source>
        <dbReference type="ARBA" id="ARBA00023015"/>
    </source>
</evidence>
<name>A0A410PX92_9FIRM</name>
<dbReference type="SMART" id="SM00422">
    <property type="entry name" value="HTH_MERR"/>
    <property type="match status" value="1"/>
</dbReference>
<evidence type="ECO:0000256" key="3">
    <source>
        <dbReference type="ARBA" id="ARBA00023125"/>
    </source>
</evidence>
<evidence type="ECO:0000313" key="8">
    <source>
        <dbReference type="Proteomes" id="UP000287601"/>
    </source>
</evidence>
<dbReference type="RefSeq" id="WP_128746342.1">
    <property type="nucleotide sequence ID" value="NZ_CP035281.1"/>
</dbReference>
<gene>
    <name evidence="7" type="ORF">EQM06_10215</name>
</gene>
<proteinExistence type="predicted"/>
<dbReference type="InterPro" id="IPR009061">
    <property type="entry name" value="DNA-bd_dom_put_sf"/>
</dbReference>
<organism evidence="7 8">
    <name type="scientific">Aminipila luticellarii</name>
    <dbReference type="NCBI Taxonomy" id="2507160"/>
    <lineage>
        <taxon>Bacteria</taxon>
        <taxon>Bacillati</taxon>
        <taxon>Bacillota</taxon>
        <taxon>Clostridia</taxon>
        <taxon>Peptostreptococcales</taxon>
        <taxon>Anaerovoracaceae</taxon>
        <taxon>Aminipila</taxon>
    </lineage>
</organism>
<dbReference type="Gene3D" id="1.10.1660.10">
    <property type="match status" value="1"/>
</dbReference>
<dbReference type="PRINTS" id="PR00040">
    <property type="entry name" value="HTHMERR"/>
</dbReference>
<dbReference type="GO" id="GO:0003677">
    <property type="term" value="F:DNA binding"/>
    <property type="evidence" value="ECO:0007669"/>
    <property type="project" value="UniProtKB-KW"/>
</dbReference>
<keyword evidence="3" id="KW-0238">DNA-binding</keyword>
<feature type="coiled-coil region" evidence="5">
    <location>
        <begin position="83"/>
        <end position="110"/>
    </location>
</feature>
<keyword evidence="2" id="KW-0805">Transcription regulation</keyword>
<evidence type="ECO:0000256" key="4">
    <source>
        <dbReference type="ARBA" id="ARBA00023163"/>
    </source>
</evidence>
<dbReference type="Proteomes" id="UP000287601">
    <property type="component" value="Chromosome"/>
</dbReference>